<feature type="region of interest" description="Disordered" evidence="1">
    <location>
        <begin position="1"/>
        <end position="57"/>
    </location>
</feature>
<proteinExistence type="predicted"/>
<evidence type="ECO:0000313" key="2">
    <source>
        <dbReference type="EMBL" id="POW16810.1"/>
    </source>
</evidence>
<dbReference type="AlphaFoldDB" id="A0A2S4W4W6"/>
<dbReference type="Proteomes" id="UP000239156">
    <property type="component" value="Unassembled WGS sequence"/>
</dbReference>
<organism evidence="2 3">
    <name type="scientific">Puccinia striiformis</name>
    <dbReference type="NCBI Taxonomy" id="27350"/>
    <lineage>
        <taxon>Eukaryota</taxon>
        <taxon>Fungi</taxon>
        <taxon>Dikarya</taxon>
        <taxon>Basidiomycota</taxon>
        <taxon>Pucciniomycotina</taxon>
        <taxon>Pucciniomycetes</taxon>
        <taxon>Pucciniales</taxon>
        <taxon>Pucciniaceae</taxon>
        <taxon>Puccinia</taxon>
    </lineage>
</organism>
<accession>A0A2S4W4W6</accession>
<dbReference type="EMBL" id="PKSL01000005">
    <property type="protein sequence ID" value="POW16810.1"/>
    <property type="molecule type" value="Genomic_DNA"/>
</dbReference>
<sequence>MMKNINQQQHSHHQSTSEQHQDSLSLIDQLRSRSRTTQSTKRDQEVPQRSRHTHQCHRPIDQLIQRLNQFAQLHWSLVHPQLLTHSTLTTIEYRFIKTSSIQQCSQHPLPR</sequence>
<name>A0A2S4W4W6_9BASI</name>
<keyword evidence="3" id="KW-1185">Reference proteome</keyword>
<gene>
    <name evidence="2" type="ORF">PSTT_01011</name>
</gene>
<evidence type="ECO:0000256" key="1">
    <source>
        <dbReference type="SAM" id="MobiDB-lite"/>
    </source>
</evidence>
<dbReference type="VEuPathDB" id="FungiDB:PSTT_01011"/>
<evidence type="ECO:0000313" key="3">
    <source>
        <dbReference type="Proteomes" id="UP000239156"/>
    </source>
</evidence>
<comment type="caution">
    <text evidence="2">The sequence shown here is derived from an EMBL/GenBank/DDBJ whole genome shotgun (WGS) entry which is preliminary data.</text>
</comment>
<reference evidence="2" key="1">
    <citation type="submission" date="2017-12" db="EMBL/GenBank/DDBJ databases">
        <title>Gene loss provides genomic basis for host adaptation in cereal stripe rust fungi.</title>
        <authorList>
            <person name="Xia C."/>
        </authorList>
    </citation>
    <scope>NUCLEOTIDE SEQUENCE [LARGE SCALE GENOMIC DNA]</scope>
    <source>
        <strain evidence="2">93-210</strain>
    </source>
</reference>
<protein>
    <submittedName>
        <fullName evidence="2">Uncharacterized protein</fullName>
    </submittedName>
</protein>